<comment type="similarity">
    <text evidence="1">Belongs to the 4-hydroxybenzoyl-CoA thioesterase family.</text>
</comment>
<protein>
    <submittedName>
        <fullName evidence="3">Thioesterase</fullName>
    </submittedName>
</protein>
<dbReference type="AlphaFoldDB" id="A0A2T8HGC7"/>
<evidence type="ECO:0000313" key="3">
    <source>
        <dbReference type="EMBL" id="PVH24372.1"/>
    </source>
</evidence>
<name>A0A2T8HGC7_9SPHI</name>
<dbReference type="PANTHER" id="PTHR31793">
    <property type="entry name" value="4-HYDROXYBENZOYL-COA THIOESTERASE FAMILY MEMBER"/>
    <property type="match status" value="1"/>
</dbReference>
<dbReference type="SUPFAM" id="SSF54637">
    <property type="entry name" value="Thioesterase/thiol ester dehydrase-isomerase"/>
    <property type="match status" value="1"/>
</dbReference>
<dbReference type="InterPro" id="IPR050563">
    <property type="entry name" value="4-hydroxybenzoyl-CoA_TE"/>
</dbReference>
<dbReference type="CDD" id="cd00586">
    <property type="entry name" value="4HBT"/>
    <property type="match status" value="1"/>
</dbReference>
<dbReference type="OrthoDB" id="760345at2"/>
<accession>A0A2T8HGC7</accession>
<proteinExistence type="inferred from homology"/>
<dbReference type="Gene3D" id="3.10.129.10">
    <property type="entry name" value="Hotdog Thioesterase"/>
    <property type="match status" value="1"/>
</dbReference>
<dbReference type="PANTHER" id="PTHR31793:SF27">
    <property type="entry name" value="NOVEL THIOESTERASE SUPERFAMILY DOMAIN AND SAPOSIN A-TYPE DOMAIN CONTAINING PROTEIN (0610012H03RIK)"/>
    <property type="match status" value="1"/>
</dbReference>
<dbReference type="InterPro" id="IPR029069">
    <property type="entry name" value="HotDog_dom_sf"/>
</dbReference>
<dbReference type="Pfam" id="PF13279">
    <property type="entry name" value="4HBT_2"/>
    <property type="match status" value="1"/>
</dbReference>
<reference evidence="3 4" key="1">
    <citation type="submission" date="2018-04" db="EMBL/GenBank/DDBJ databases">
        <title>Sphingobacterium cortibacter sp. nov.</title>
        <authorList>
            <person name="Li Y."/>
        </authorList>
    </citation>
    <scope>NUCLEOTIDE SEQUENCE [LARGE SCALE GENOMIC DNA]</scope>
    <source>
        <strain evidence="3 4">2c-3</strain>
    </source>
</reference>
<evidence type="ECO:0000256" key="1">
    <source>
        <dbReference type="ARBA" id="ARBA00005953"/>
    </source>
</evidence>
<evidence type="ECO:0000313" key="4">
    <source>
        <dbReference type="Proteomes" id="UP000245627"/>
    </source>
</evidence>
<dbReference type="EMBL" id="QDKG01000006">
    <property type="protein sequence ID" value="PVH24372.1"/>
    <property type="molecule type" value="Genomic_DNA"/>
</dbReference>
<sequence length="149" mass="17418">MATTENTFYEGQVLWAQIDANRHLRHSAYADFCAQARSNMLKSIGLSLTDFAKNQIGPILFREELIYYKEIHLDEYIRVEVEMNKYNTVNSRFSFRHTIYKENGVKAAEVNVDGAWLDLKTRKLVAVPTDWQSYLDRIPTSEDYVQIDE</sequence>
<dbReference type="GO" id="GO:0047617">
    <property type="term" value="F:fatty acyl-CoA hydrolase activity"/>
    <property type="evidence" value="ECO:0007669"/>
    <property type="project" value="TreeGrafter"/>
</dbReference>
<keyword evidence="4" id="KW-1185">Reference proteome</keyword>
<organism evidence="3 4">
    <name type="scientific">Sphingobacterium corticibacter</name>
    <dbReference type="NCBI Taxonomy" id="2171749"/>
    <lineage>
        <taxon>Bacteria</taxon>
        <taxon>Pseudomonadati</taxon>
        <taxon>Bacteroidota</taxon>
        <taxon>Sphingobacteriia</taxon>
        <taxon>Sphingobacteriales</taxon>
        <taxon>Sphingobacteriaceae</taxon>
        <taxon>Sphingobacterium</taxon>
    </lineage>
</organism>
<evidence type="ECO:0000256" key="2">
    <source>
        <dbReference type="ARBA" id="ARBA00022801"/>
    </source>
</evidence>
<dbReference type="Proteomes" id="UP000245627">
    <property type="component" value="Unassembled WGS sequence"/>
</dbReference>
<comment type="caution">
    <text evidence="3">The sequence shown here is derived from an EMBL/GenBank/DDBJ whole genome shotgun (WGS) entry which is preliminary data.</text>
</comment>
<keyword evidence="2" id="KW-0378">Hydrolase</keyword>
<dbReference type="RefSeq" id="WP_116776770.1">
    <property type="nucleotide sequence ID" value="NZ_QDKG01000006.1"/>
</dbReference>
<gene>
    <name evidence="3" type="ORF">DC487_14925</name>
</gene>